<gene>
    <name evidence="2" type="ORF">Pla133_11910</name>
</gene>
<dbReference type="AlphaFoldDB" id="A0A518BGM5"/>
<dbReference type="Proteomes" id="UP000316921">
    <property type="component" value="Chromosome"/>
</dbReference>
<feature type="chain" id="PRO_5022132553" evidence="1">
    <location>
        <begin position="20"/>
        <end position="442"/>
    </location>
</feature>
<protein>
    <submittedName>
        <fullName evidence="2">Uncharacterized protein</fullName>
    </submittedName>
</protein>
<evidence type="ECO:0000313" key="2">
    <source>
        <dbReference type="EMBL" id="QDU66125.1"/>
    </source>
</evidence>
<accession>A0A518BGM5</accession>
<feature type="signal peptide" evidence="1">
    <location>
        <begin position="1"/>
        <end position="19"/>
    </location>
</feature>
<dbReference type="KEGG" id="pbap:Pla133_11910"/>
<reference evidence="2 3" key="1">
    <citation type="submission" date="2019-02" db="EMBL/GenBank/DDBJ databases">
        <title>Deep-cultivation of Planctomycetes and their phenomic and genomic characterization uncovers novel biology.</title>
        <authorList>
            <person name="Wiegand S."/>
            <person name="Jogler M."/>
            <person name="Boedeker C."/>
            <person name="Pinto D."/>
            <person name="Vollmers J."/>
            <person name="Rivas-Marin E."/>
            <person name="Kohn T."/>
            <person name="Peeters S.H."/>
            <person name="Heuer A."/>
            <person name="Rast P."/>
            <person name="Oberbeckmann S."/>
            <person name="Bunk B."/>
            <person name="Jeske O."/>
            <person name="Meyerdierks A."/>
            <person name="Storesund J.E."/>
            <person name="Kallscheuer N."/>
            <person name="Luecker S."/>
            <person name="Lage O.M."/>
            <person name="Pohl T."/>
            <person name="Merkel B.J."/>
            <person name="Hornburger P."/>
            <person name="Mueller R.-W."/>
            <person name="Bruemmer F."/>
            <person name="Labrenz M."/>
            <person name="Spormann A.M."/>
            <person name="Op den Camp H."/>
            <person name="Overmann J."/>
            <person name="Amann R."/>
            <person name="Jetten M.S.M."/>
            <person name="Mascher T."/>
            <person name="Medema M.H."/>
            <person name="Devos D.P."/>
            <person name="Kaster A.-K."/>
            <person name="Ovreas L."/>
            <person name="Rohde M."/>
            <person name="Galperin M.Y."/>
            <person name="Jogler C."/>
        </authorList>
    </citation>
    <scope>NUCLEOTIDE SEQUENCE [LARGE SCALE GENOMIC DNA]</scope>
    <source>
        <strain evidence="2 3">Pla133</strain>
    </source>
</reference>
<evidence type="ECO:0000256" key="1">
    <source>
        <dbReference type="SAM" id="SignalP"/>
    </source>
</evidence>
<sequence length="442" mass="46358" precursor="true">MRATLVLAAALTLAVAANSAPQSSVGPTALAPTLLTDDFRTDVHPGETSFELWLHSTGRGFPCTWHRNFANKTEKIENVASEQMGATPGYLDYSNRGFGRVIHFNGYNVRRLPEWVGGEIWLSFLMRSTAGSSNSALISLRDRSNYDPCNSSRGYEVMLAPASGVVSARVCNGGADCAGFQATGPLHGGPLYLVIARMVLDAEPSVDAWINPTDLTSGISGLGPPDASLTSLDIPAFFSTLQVSTVRLDVANNARIDALRIAYGDLDSEAKLAGVLHGTLSDYPGNGSDFELALDVDGVTDPTGNHLASVGQTVQMRFRSMDLSLPCSQFASCSGIAEGAYSPTNPSDGEGFLAFASFGAPTPIGLCGTDTPIWVDLGTFTELIGGLGPAPSPLFLLSGSGVGLSFTVLPELLGQSMTVQMAAFDPRAPCGIGLSDAHRVLF</sequence>
<dbReference type="EMBL" id="CP036287">
    <property type="protein sequence ID" value="QDU66125.1"/>
    <property type="molecule type" value="Genomic_DNA"/>
</dbReference>
<evidence type="ECO:0000313" key="3">
    <source>
        <dbReference type="Proteomes" id="UP000316921"/>
    </source>
</evidence>
<dbReference type="RefSeq" id="WP_145063397.1">
    <property type="nucleotide sequence ID" value="NZ_CP036287.1"/>
</dbReference>
<proteinExistence type="predicted"/>
<organism evidence="2 3">
    <name type="scientific">Engelhardtia mirabilis</name>
    <dbReference type="NCBI Taxonomy" id="2528011"/>
    <lineage>
        <taxon>Bacteria</taxon>
        <taxon>Pseudomonadati</taxon>
        <taxon>Planctomycetota</taxon>
        <taxon>Planctomycetia</taxon>
        <taxon>Planctomycetia incertae sedis</taxon>
        <taxon>Engelhardtia</taxon>
    </lineage>
</organism>
<keyword evidence="1" id="KW-0732">Signal</keyword>
<name>A0A518BGM5_9BACT</name>
<keyword evidence="3" id="KW-1185">Reference proteome</keyword>